<dbReference type="AlphaFoldDB" id="A0A930Y5Y1"/>
<comment type="caution">
    <text evidence="1">The sequence shown here is derived from an EMBL/GenBank/DDBJ whole genome shotgun (WGS) entry which is preliminary data.</text>
</comment>
<sequence length="57" mass="5616">MTPHSRGRTTPRAVAVVLAGVLGVGLVVGLGGCLREGNSSTVTIVDTTDSPSATPSP</sequence>
<reference evidence="1" key="1">
    <citation type="submission" date="2020-11" db="EMBL/GenBank/DDBJ databases">
        <title>Nocardioides sp. CBS4Y-1, whole genome shotgun sequence.</title>
        <authorList>
            <person name="Tuo L."/>
        </authorList>
    </citation>
    <scope>NUCLEOTIDE SEQUENCE</scope>
    <source>
        <strain evidence="1">CBS4Y-1</strain>
    </source>
</reference>
<protein>
    <submittedName>
        <fullName evidence="1">Uncharacterized protein</fullName>
    </submittedName>
</protein>
<evidence type="ECO:0000313" key="2">
    <source>
        <dbReference type="Proteomes" id="UP000656804"/>
    </source>
</evidence>
<dbReference type="PROSITE" id="PS51257">
    <property type="entry name" value="PROKAR_LIPOPROTEIN"/>
    <property type="match status" value="1"/>
</dbReference>
<proteinExistence type="predicted"/>
<name>A0A930Y5Y1_9ACTN</name>
<organism evidence="1 2">
    <name type="scientific">Nocardioides acrostichi</name>
    <dbReference type="NCBI Taxonomy" id="2784339"/>
    <lineage>
        <taxon>Bacteria</taxon>
        <taxon>Bacillati</taxon>
        <taxon>Actinomycetota</taxon>
        <taxon>Actinomycetes</taxon>
        <taxon>Propionibacteriales</taxon>
        <taxon>Nocardioidaceae</taxon>
        <taxon>Nocardioides</taxon>
    </lineage>
</organism>
<accession>A0A930Y5Y1</accession>
<gene>
    <name evidence="1" type="ORF">ISG29_01550</name>
</gene>
<dbReference type="RefSeq" id="WP_194501596.1">
    <property type="nucleotide sequence ID" value="NZ_JADIVZ010000001.1"/>
</dbReference>
<dbReference type="Proteomes" id="UP000656804">
    <property type="component" value="Unassembled WGS sequence"/>
</dbReference>
<evidence type="ECO:0000313" key="1">
    <source>
        <dbReference type="EMBL" id="MBF4160356.1"/>
    </source>
</evidence>
<keyword evidence="2" id="KW-1185">Reference proteome</keyword>
<dbReference type="EMBL" id="JADIVZ010000001">
    <property type="protein sequence ID" value="MBF4160356.1"/>
    <property type="molecule type" value="Genomic_DNA"/>
</dbReference>